<name>A0A0W0VEE7_9GAMM</name>
<comment type="caution">
    <text evidence="2">The sequence shown here is derived from an EMBL/GenBank/DDBJ whole genome shotgun (WGS) entry which is preliminary data.</text>
</comment>
<sequence length="317" mass="36212">MKAIIYLPKHTNIPAQDSPQCYYFSFLHLRAMHGMQNNVPPYVKEIVDACKYETGEYRDIMLNIMTKYAEDLIQIADEIIDDGGDDYEGDWIEDFLDKYGVDFAMARLLNLPVKDFEDIGNLTMTELKNILEEYGPIAIRLTRGNKLPNGTLPISEKIKTSDGLIERNVYSVDNYPENIPHCVLLIGAKNQPTQQVYFVDPNYPQMILSMGFNLFKRNILMAEFVHFNENTLIQDTVTFSNAKNRDRGNSNQVGHSSKRRKAIPVDDNSNYFYQNSSASSSQLFFENKGAETVTLEAQGKLPSAEEREESFINDLLN</sequence>
<dbReference type="Proteomes" id="UP000054869">
    <property type="component" value="Unassembled WGS sequence"/>
</dbReference>
<dbReference type="AlphaFoldDB" id="A0A0W0VEE7"/>
<feature type="region of interest" description="Disordered" evidence="1">
    <location>
        <begin position="298"/>
        <end position="317"/>
    </location>
</feature>
<keyword evidence="3" id="KW-1185">Reference proteome</keyword>
<dbReference type="OrthoDB" id="9955674at2"/>
<organism evidence="2 3">
    <name type="scientific">Legionella lansingensis</name>
    <dbReference type="NCBI Taxonomy" id="45067"/>
    <lineage>
        <taxon>Bacteria</taxon>
        <taxon>Pseudomonadati</taxon>
        <taxon>Pseudomonadota</taxon>
        <taxon>Gammaproteobacteria</taxon>
        <taxon>Legionellales</taxon>
        <taxon>Legionellaceae</taxon>
        <taxon>Legionella</taxon>
    </lineage>
</organism>
<dbReference type="RefSeq" id="WP_028373680.1">
    <property type="nucleotide sequence ID" value="NZ_CAAAJD010000021.1"/>
</dbReference>
<reference evidence="2 3" key="1">
    <citation type="submission" date="2015-11" db="EMBL/GenBank/DDBJ databases">
        <title>Genomic analysis of 38 Legionella species identifies large and diverse effector repertoires.</title>
        <authorList>
            <person name="Burstein D."/>
            <person name="Amaro F."/>
            <person name="Zusman T."/>
            <person name="Lifshitz Z."/>
            <person name="Cohen O."/>
            <person name="Gilbert J.A."/>
            <person name="Pupko T."/>
            <person name="Shuman H.A."/>
            <person name="Segal G."/>
        </authorList>
    </citation>
    <scope>NUCLEOTIDE SEQUENCE [LARGE SCALE GENOMIC DNA]</scope>
    <source>
        <strain evidence="2 3">ATCC 49751</strain>
    </source>
</reference>
<evidence type="ECO:0000313" key="2">
    <source>
        <dbReference type="EMBL" id="KTD18499.1"/>
    </source>
</evidence>
<dbReference type="PATRIC" id="fig|45067.4.peg.2679"/>
<proteinExistence type="predicted"/>
<accession>A0A0W0VEE7</accession>
<evidence type="ECO:0000256" key="1">
    <source>
        <dbReference type="SAM" id="MobiDB-lite"/>
    </source>
</evidence>
<gene>
    <name evidence="2" type="ORF">Llan_2549</name>
</gene>
<evidence type="ECO:0000313" key="3">
    <source>
        <dbReference type="Proteomes" id="UP000054869"/>
    </source>
</evidence>
<dbReference type="EMBL" id="LNYI01000063">
    <property type="protein sequence ID" value="KTD18499.1"/>
    <property type="molecule type" value="Genomic_DNA"/>
</dbReference>
<protein>
    <submittedName>
        <fullName evidence="2">Uncharacterized protein</fullName>
    </submittedName>
</protein>